<evidence type="ECO:0000256" key="2">
    <source>
        <dbReference type="SAM" id="MobiDB-lite"/>
    </source>
</evidence>
<protein>
    <submittedName>
        <fullName evidence="4">Putative holo-acyl-carrier-protein synthase</fullName>
    </submittedName>
</protein>
<dbReference type="HOGENOM" id="CLU_1023357_0_0_1"/>
<feature type="region of interest" description="Disordered" evidence="2">
    <location>
        <begin position="40"/>
        <end position="59"/>
    </location>
</feature>
<dbReference type="Gene3D" id="3.90.470.20">
    <property type="entry name" value="4'-phosphopantetheinyl transferase domain"/>
    <property type="match status" value="1"/>
</dbReference>
<evidence type="ECO:0000259" key="3">
    <source>
        <dbReference type="Pfam" id="PF01648"/>
    </source>
</evidence>
<dbReference type="GO" id="GO:0000287">
    <property type="term" value="F:magnesium ion binding"/>
    <property type="evidence" value="ECO:0007669"/>
    <property type="project" value="InterPro"/>
</dbReference>
<feature type="domain" description="4'-phosphopantetheinyl transferase" evidence="3">
    <location>
        <begin position="66"/>
        <end position="151"/>
    </location>
</feature>
<evidence type="ECO:0000313" key="5">
    <source>
        <dbReference type="Proteomes" id="UP000030854"/>
    </source>
</evidence>
<dbReference type="Pfam" id="PF01648">
    <property type="entry name" value="ACPS"/>
    <property type="match status" value="1"/>
</dbReference>
<keyword evidence="1" id="KW-0808">Transferase</keyword>
<evidence type="ECO:0000313" key="4">
    <source>
        <dbReference type="EMBL" id="KHJ30930.1"/>
    </source>
</evidence>
<comment type="caution">
    <text evidence="4">The sequence shown here is derived from an EMBL/GenBank/DDBJ whole genome shotgun (WGS) entry which is preliminary data.</text>
</comment>
<evidence type="ECO:0000256" key="1">
    <source>
        <dbReference type="ARBA" id="ARBA00022679"/>
    </source>
</evidence>
<dbReference type="AlphaFoldDB" id="A0A0B1P0W7"/>
<dbReference type="GO" id="GO:0008897">
    <property type="term" value="F:holo-[acyl-carrier-protein] synthase activity"/>
    <property type="evidence" value="ECO:0007669"/>
    <property type="project" value="InterPro"/>
</dbReference>
<feature type="compositionally biased region" description="Polar residues" evidence="2">
    <location>
        <begin position="42"/>
        <end position="59"/>
    </location>
</feature>
<dbReference type="InterPro" id="IPR037143">
    <property type="entry name" value="4-PPantetheinyl_Trfase_dom_sf"/>
</dbReference>
<dbReference type="Proteomes" id="UP000030854">
    <property type="component" value="Unassembled WGS sequence"/>
</dbReference>
<sequence>MTMPKPFLHGIQVGVDICCVSRIERLLNLTSPSKAIWRGINTDETSNGQTRDSMANESSTLNSKKIDISCRTKQKQRFLRRLFTPYEEFFYQLTRPHIFRDMIDLQPSLNNYKFIAGRFSAKEAIIKAIRYRQLSFHDIIVLPRHVELPNIDKNMNYVKPVRSESPRAVVLAPRRDFATSKKLISIGIEHSSTQKEKALNFGVSFEEYIEDMRRWEKGEEVQLNISHDGDYAVSVCLAPSLSKE</sequence>
<reference evidence="4 5" key="1">
    <citation type="journal article" date="2014" name="BMC Genomics">
        <title>Adaptive genomic structural variation in the grape powdery mildew pathogen, Erysiphe necator.</title>
        <authorList>
            <person name="Jones L."/>
            <person name="Riaz S."/>
            <person name="Morales-Cruz A."/>
            <person name="Amrine K.C."/>
            <person name="McGuire B."/>
            <person name="Gubler W.D."/>
            <person name="Walker M.A."/>
            <person name="Cantu D."/>
        </authorList>
    </citation>
    <scope>NUCLEOTIDE SEQUENCE [LARGE SCALE GENOMIC DNA]</scope>
    <source>
        <strain evidence="5">c</strain>
    </source>
</reference>
<organism evidence="4 5">
    <name type="scientific">Uncinula necator</name>
    <name type="common">Grape powdery mildew</name>
    <dbReference type="NCBI Taxonomy" id="52586"/>
    <lineage>
        <taxon>Eukaryota</taxon>
        <taxon>Fungi</taxon>
        <taxon>Dikarya</taxon>
        <taxon>Ascomycota</taxon>
        <taxon>Pezizomycotina</taxon>
        <taxon>Leotiomycetes</taxon>
        <taxon>Erysiphales</taxon>
        <taxon>Erysiphaceae</taxon>
        <taxon>Erysiphe</taxon>
    </lineage>
</organism>
<gene>
    <name evidence="4" type="ORF">EV44_g4483</name>
</gene>
<proteinExistence type="predicted"/>
<dbReference type="SUPFAM" id="SSF56214">
    <property type="entry name" value="4'-phosphopantetheinyl transferase"/>
    <property type="match status" value="1"/>
</dbReference>
<name>A0A0B1P0W7_UNCNE</name>
<accession>A0A0B1P0W7</accession>
<dbReference type="InterPro" id="IPR008278">
    <property type="entry name" value="4-PPantetheinyl_Trfase_dom"/>
</dbReference>
<keyword evidence="5" id="KW-1185">Reference proteome</keyword>
<dbReference type="EMBL" id="JNVN01003453">
    <property type="protein sequence ID" value="KHJ30930.1"/>
    <property type="molecule type" value="Genomic_DNA"/>
</dbReference>